<proteinExistence type="predicted"/>
<evidence type="ECO:0000313" key="8">
    <source>
        <dbReference type="EMBL" id="SVC06116.1"/>
    </source>
</evidence>
<name>A0A382J2J8_9ZZZZ</name>
<evidence type="ECO:0000256" key="5">
    <source>
        <dbReference type="ARBA" id="ARBA00023014"/>
    </source>
</evidence>
<dbReference type="InterPro" id="IPR036724">
    <property type="entry name" value="Cobalamin-bd_sf"/>
</dbReference>
<dbReference type="InterPro" id="IPR051198">
    <property type="entry name" value="BchE-like"/>
</dbReference>
<dbReference type="PANTHER" id="PTHR43409:SF4">
    <property type="entry name" value="RADICAL SAM SUPERFAMILY PROTEIN"/>
    <property type="match status" value="1"/>
</dbReference>
<dbReference type="GO" id="GO:0031419">
    <property type="term" value="F:cobalamin binding"/>
    <property type="evidence" value="ECO:0007669"/>
    <property type="project" value="InterPro"/>
</dbReference>
<evidence type="ECO:0000256" key="6">
    <source>
        <dbReference type="SAM" id="MobiDB-lite"/>
    </source>
</evidence>
<dbReference type="InterPro" id="IPR006158">
    <property type="entry name" value="Cobalamin-bd"/>
</dbReference>
<reference evidence="8" key="1">
    <citation type="submission" date="2018-05" db="EMBL/GenBank/DDBJ databases">
        <authorList>
            <person name="Lanie J.A."/>
            <person name="Ng W.-L."/>
            <person name="Kazmierczak K.M."/>
            <person name="Andrzejewski T.M."/>
            <person name="Davidsen T.M."/>
            <person name="Wayne K.J."/>
            <person name="Tettelin H."/>
            <person name="Glass J.I."/>
            <person name="Rusch D."/>
            <person name="Podicherti R."/>
            <person name="Tsui H.-C.T."/>
            <person name="Winkler M.E."/>
        </authorList>
    </citation>
    <scope>NUCLEOTIDE SEQUENCE</scope>
</reference>
<dbReference type="SUPFAM" id="SSF52242">
    <property type="entry name" value="Cobalamin (vitamin B12)-binding domain"/>
    <property type="match status" value="1"/>
</dbReference>
<dbReference type="PROSITE" id="PS51332">
    <property type="entry name" value="B12_BINDING"/>
    <property type="match status" value="1"/>
</dbReference>
<evidence type="ECO:0000256" key="4">
    <source>
        <dbReference type="ARBA" id="ARBA00023004"/>
    </source>
</evidence>
<comment type="cofactor">
    <cofactor evidence="1">
        <name>[4Fe-4S] cluster</name>
        <dbReference type="ChEBI" id="CHEBI:49883"/>
    </cofactor>
</comment>
<dbReference type="PANTHER" id="PTHR43409">
    <property type="entry name" value="ANAEROBIC MAGNESIUM-PROTOPORPHYRIN IX MONOMETHYL ESTER CYCLASE-RELATED"/>
    <property type="match status" value="1"/>
</dbReference>
<evidence type="ECO:0000256" key="3">
    <source>
        <dbReference type="ARBA" id="ARBA00022723"/>
    </source>
</evidence>
<dbReference type="Pfam" id="PF02310">
    <property type="entry name" value="B12-binding"/>
    <property type="match status" value="1"/>
</dbReference>
<evidence type="ECO:0000259" key="7">
    <source>
        <dbReference type="PROSITE" id="PS51332"/>
    </source>
</evidence>
<feature type="non-terminal residue" evidence="8">
    <location>
        <position position="204"/>
    </location>
</feature>
<evidence type="ECO:0000256" key="1">
    <source>
        <dbReference type="ARBA" id="ARBA00001966"/>
    </source>
</evidence>
<keyword evidence="3" id="KW-0479">Metal-binding</keyword>
<keyword evidence="4" id="KW-0408">Iron</keyword>
<accession>A0A382J2J8</accession>
<dbReference type="Gene3D" id="3.40.50.280">
    <property type="entry name" value="Cobalamin-binding domain"/>
    <property type="match status" value="1"/>
</dbReference>
<dbReference type="AlphaFoldDB" id="A0A382J2J8"/>
<feature type="domain" description="B12-binding" evidence="7">
    <location>
        <begin position="25"/>
        <end position="194"/>
    </location>
</feature>
<organism evidence="8">
    <name type="scientific">marine metagenome</name>
    <dbReference type="NCBI Taxonomy" id="408172"/>
    <lineage>
        <taxon>unclassified sequences</taxon>
        <taxon>metagenomes</taxon>
        <taxon>ecological metagenomes</taxon>
    </lineage>
</organism>
<gene>
    <name evidence="8" type="ORF">METZ01_LOCUS258970</name>
</gene>
<protein>
    <recommendedName>
        <fullName evidence="7">B12-binding domain-containing protein</fullName>
    </recommendedName>
</protein>
<keyword evidence="2" id="KW-0949">S-adenosyl-L-methionine</keyword>
<dbReference type="GO" id="GO:0051536">
    <property type="term" value="F:iron-sulfur cluster binding"/>
    <property type="evidence" value="ECO:0007669"/>
    <property type="project" value="UniProtKB-KW"/>
</dbReference>
<dbReference type="EMBL" id="UINC01071312">
    <property type="protein sequence ID" value="SVC06116.1"/>
    <property type="molecule type" value="Genomic_DNA"/>
</dbReference>
<sequence length="204" mass="22841">MSEMSVRIGNHPRPADTSGEIDRPGIRVLLIYPNGRGMNMLPPAVGLLSAVLKDHGHNVELFDTTYYASVDDFGEVTDSDMKKTERLMARPYQMPEEVTLRVTSPFDDFLDQVNEFEPDLLAMSCTEDMWNLGIRLLDHVRKHREVLTIAGGVFPTFAPELVLSHDAVDIVCKGEGENALLELCERIAGGLAFDDIPNLWVKRE</sequence>
<keyword evidence="5" id="KW-0411">Iron-sulfur</keyword>
<evidence type="ECO:0000256" key="2">
    <source>
        <dbReference type="ARBA" id="ARBA00022691"/>
    </source>
</evidence>
<dbReference type="GO" id="GO:0046872">
    <property type="term" value="F:metal ion binding"/>
    <property type="evidence" value="ECO:0007669"/>
    <property type="project" value="UniProtKB-KW"/>
</dbReference>
<feature type="region of interest" description="Disordered" evidence="6">
    <location>
        <begin position="1"/>
        <end position="20"/>
    </location>
</feature>